<dbReference type="InterPro" id="IPR045231">
    <property type="entry name" value="Yip1/4-like"/>
</dbReference>
<sequence>MSQQRPYEGFSYPTEPQSSVAGAGDTYFQAARTTPPFFAGSSGATGGVNNTGLTRRSAQHTSNNNNSNAAVIGATSNASPVGAGPVTVPISVASPSGGQFPGSYGYFHGHSNSIDVNSGYNSDVGSSVSNPHNVPSGGYPMTGPTPRVPVVMVNANETSNPTDVVPAQPPPLPPFAGARYGSAALGVNSGDGDGGCSGNRAGVFHTGGSEGRAGSTANSTRSSGSAQPPVAPPAFLPTRPFVQAPVLNASTPVGGCSQPHSHQQQPYMVPMPSSMQNAQQCSSNDLQVRSVPHDISEASRLPHMGCPSTGGPRMPVMPSDYAHGYASGGGAVASPSAGGRFFSRLMAQILPTFDDANAVNAQGGGGGGSIPRERPLHQLRFGNPEDDLPLLEELGIFPRHILDKACAVLNPFRMSVDAAKDTDLAGPILFAFSLALLLSLRGKIQFSAIYGLFVLGVGFFKILLSLMQSKGGGAPLQLVVSTVGYGLLPTVLLALVRTICSWLLTRRSVLPLTLLMTVWSAWCGSALVAKGLSMEEQRYLVLYPMLLFYAAFDALTVF</sequence>
<comment type="subcellular location">
    <subcellularLocation>
        <location evidence="1">Membrane</location>
        <topology evidence="1">Multi-pass membrane protein</topology>
    </subcellularLocation>
</comment>
<keyword evidence="10" id="KW-1185">Reference proteome</keyword>
<dbReference type="GO" id="GO:0048280">
    <property type="term" value="P:vesicle fusion with Golgi apparatus"/>
    <property type="evidence" value="ECO:0007669"/>
    <property type="project" value="TreeGrafter"/>
</dbReference>
<dbReference type="Proteomes" id="UP000038009">
    <property type="component" value="Unassembled WGS sequence"/>
</dbReference>
<dbReference type="GO" id="GO:0006888">
    <property type="term" value="P:endoplasmic reticulum to Golgi vesicle-mediated transport"/>
    <property type="evidence" value="ECO:0007669"/>
    <property type="project" value="InterPro"/>
</dbReference>
<feature type="transmembrane region" description="Helical" evidence="7">
    <location>
        <begin position="508"/>
        <end position="528"/>
    </location>
</feature>
<evidence type="ECO:0000256" key="1">
    <source>
        <dbReference type="ARBA" id="ARBA00004141"/>
    </source>
</evidence>
<evidence type="ECO:0000256" key="6">
    <source>
        <dbReference type="SAM" id="MobiDB-lite"/>
    </source>
</evidence>
<name>A0A0N1PAG4_LEPSE</name>
<comment type="similarity">
    <text evidence="2">Belongs to the YIP1 family.</text>
</comment>
<dbReference type="AlphaFoldDB" id="A0A0N1PAG4"/>
<dbReference type="PANTHER" id="PTHR21236:SF2">
    <property type="entry name" value="PROTEIN YIPF"/>
    <property type="match status" value="1"/>
</dbReference>
<dbReference type="Pfam" id="PF04893">
    <property type="entry name" value="Yip1"/>
    <property type="match status" value="1"/>
</dbReference>
<feature type="region of interest" description="Disordered" evidence="6">
    <location>
        <begin position="1"/>
        <end position="21"/>
    </location>
</feature>
<evidence type="ECO:0000256" key="7">
    <source>
        <dbReference type="SAM" id="Phobius"/>
    </source>
</evidence>
<dbReference type="InterPro" id="IPR006977">
    <property type="entry name" value="Yip1_dom"/>
</dbReference>
<keyword evidence="4 7" id="KW-1133">Transmembrane helix</keyword>
<comment type="caution">
    <text evidence="9">The sequence shown here is derived from an EMBL/GenBank/DDBJ whole genome shotgun (WGS) entry which is preliminary data.</text>
</comment>
<dbReference type="OMA" id="SYGYFHG"/>
<evidence type="ECO:0000256" key="3">
    <source>
        <dbReference type="ARBA" id="ARBA00022692"/>
    </source>
</evidence>
<dbReference type="VEuPathDB" id="TriTrypDB:Lsey_0278_0040"/>
<proteinExistence type="inferred from homology"/>
<keyword evidence="5 7" id="KW-0472">Membrane</keyword>
<feature type="region of interest" description="Disordered" evidence="6">
    <location>
        <begin position="204"/>
        <end position="237"/>
    </location>
</feature>
<keyword evidence="3 7" id="KW-0812">Transmembrane</keyword>
<evidence type="ECO:0000256" key="4">
    <source>
        <dbReference type="ARBA" id="ARBA00022989"/>
    </source>
</evidence>
<dbReference type="PANTHER" id="PTHR21236">
    <property type="entry name" value="GOLGI MEMBRANE PROTEIN YIP1"/>
    <property type="match status" value="1"/>
</dbReference>
<feature type="compositionally biased region" description="Polar residues" evidence="6">
    <location>
        <begin position="215"/>
        <end position="226"/>
    </location>
</feature>
<gene>
    <name evidence="9" type="ORF">ABL78_6728</name>
</gene>
<feature type="transmembrane region" description="Helical" evidence="7">
    <location>
        <begin position="476"/>
        <end position="496"/>
    </location>
</feature>
<evidence type="ECO:0000259" key="8">
    <source>
        <dbReference type="Pfam" id="PF04893"/>
    </source>
</evidence>
<feature type="domain" description="Yip1" evidence="8">
    <location>
        <begin position="411"/>
        <end position="551"/>
    </location>
</feature>
<feature type="transmembrane region" description="Helical" evidence="7">
    <location>
        <begin position="447"/>
        <end position="464"/>
    </location>
</feature>
<reference evidence="9 10" key="1">
    <citation type="journal article" date="2015" name="PLoS Pathog.">
        <title>Leptomonas seymouri: Adaptations to the Dixenous Life Cycle Analyzed by Genome Sequencing, Transcriptome Profiling and Co-infection with Leishmania donovani.</title>
        <authorList>
            <person name="Kraeva N."/>
            <person name="Butenko A."/>
            <person name="Hlavacova J."/>
            <person name="Kostygov A."/>
            <person name="Myskova J."/>
            <person name="Grybchuk D."/>
            <person name="Lestinova T."/>
            <person name="Votypka J."/>
            <person name="Volf P."/>
            <person name="Opperdoes F."/>
            <person name="Flegontov P."/>
            <person name="Lukes J."/>
            <person name="Yurchenko V."/>
        </authorList>
    </citation>
    <scope>NUCLEOTIDE SEQUENCE [LARGE SCALE GENOMIC DNA]</scope>
    <source>
        <strain evidence="9 10">ATCC 30220</strain>
    </source>
</reference>
<dbReference type="OrthoDB" id="440385at2759"/>
<evidence type="ECO:0000256" key="5">
    <source>
        <dbReference type="ARBA" id="ARBA00023136"/>
    </source>
</evidence>
<accession>A0A0N1PAG4</accession>
<protein>
    <recommendedName>
        <fullName evidence="8">Yip1 domain-containing protein</fullName>
    </recommendedName>
</protein>
<dbReference type="EMBL" id="LJSK01000278">
    <property type="protein sequence ID" value="KPI84212.1"/>
    <property type="molecule type" value="Genomic_DNA"/>
</dbReference>
<organism evidence="9 10">
    <name type="scientific">Leptomonas seymouri</name>
    <dbReference type="NCBI Taxonomy" id="5684"/>
    <lineage>
        <taxon>Eukaryota</taxon>
        <taxon>Discoba</taxon>
        <taxon>Euglenozoa</taxon>
        <taxon>Kinetoplastea</taxon>
        <taxon>Metakinetoplastina</taxon>
        <taxon>Trypanosomatida</taxon>
        <taxon>Trypanosomatidae</taxon>
        <taxon>Leishmaniinae</taxon>
        <taxon>Leptomonas</taxon>
    </lineage>
</organism>
<dbReference type="GO" id="GO:0016020">
    <property type="term" value="C:membrane"/>
    <property type="evidence" value="ECO:0007669"/>
    <property type="project" value="UniProtKB-SubCell"/>
</dbReference>
<dbReference type="GO" id="GO:0005802">
    <property type="term" value="C:trans-Golgi network"/>
    <property type="evidence" value="ECO:0007669"/>
    <property type="project" value="TreeGrafter"/>
</dbReference>
<evidence type="ECO:0000313" key="10">
    <source>
        <dbReference type="Proteomes" id="UP000038009"/>
    </source>
</evidence>
<evidence type="ECO:0000313" key="9">
    <source>
        <dbReference type="EMBL" id="KPI84212.1"/>
    </source>
</evidence>
<evidence type="ECO:0000256" key="2">
    <source>
        <dbReference type="ARBA" id="ARBA00010596"/>
    </source>
</evidence>
<feature type="transmembrane region" description="Helical" evidence="7">
    <location>
        <begin position="540"/>
        <end position="557"/>
    </location>
</feature>